<evidence type="ECO:0000313" key="3">
    <source>
        <dbReference type="EMBL" id="NJP01317.1"/>
    </source>
</evidence>
<keyword evidence="2" id="KW-0472">Membrane</keyword>
<evidence type="ECO:0000313" key="4">
    <source>
        <dbReference type="Proteomes" id="UP000746535"/>
    </source>
</evidence>
<keyword evidence="2" id="KW-0812">Transmembrane</keyword>
<keyword evidence="4" id="KW-1185">Reference proteome</keyword>
<gene>
    <name evidence="3" type="primary">fxsA</name>
    <name evidence="3" type="ORF">HBH25_10640</name>
</gene>
<organism evidence="3 4">
    <name type="scientific">Pseudomonas quercus</name>
    <dbReference type="NCBI Taxonomy" id="2722792"/>
    <lineage>
        <taxon>Bacteria</taxon>
        <taxon>Pseudomonadati</taxon>
        <taxon>Pseudomonadota</taxon>
        <taxon>Gammaproteobacteria</taxon>
        <taxon>Pseudomonadales</taxon>
        <taxon>Pseudomonadaceae</taxon>
        <taxon>Pseudomonas</taxon>
    </lineage>
</organism>
<dbReference type="PANTHER" id="PTHR35335">
    <property type="entry name" value="UPF0716 PROTEIN FXSA"/>
    <property type="match status" value="1"/>
</dbReference>
<feature type="transmembrane region" description="Helical" evidence="2">
    <location>
        <begin position="26"/>
        <end position="55"/>
    </location>
</feature>
<dbReference type="PANTHER" id="PTHR35335:SF1">
    <property type="entry name" value="UPF0716 PROTEIN FXSA"/>
    <property type="match status" value="1"/>
</dbReference>
<evidence type="ECO:0000256" key="1">
    <source>
        <dbReference type="SAM" id="MobiDB-lite"/>
    </source>
</evidence>
<dbReference type="Proteomes" id="UP000746535">
    <property type="component" value="Unassembled WGS sequence"/>
</dbReference>
<feature type="transmembrane region" description="Helical" evidence="2">
    <location>
        <begin position="76"/>
        <end position="100"/>
    </location>
</feature>
<sequence length="152" mass="16373">MRAFLVLLLLFPVLELYVFFKVGQAIGFFPALLLIIAGSAIGVLVLRVAGLATALRTRASLQSGELPAQDMLNGAMVAVGGLLLIIPGFISDLVGLFFLLPMTRRVMADKLSARTQAHVMRQRSFTDAGPGVPPQGARQPNVIEGEYEHRDS</sequence>
<evidence type="ECO:0000256" key="2">
    <source>
        <dbReference type="SAM" id="Phobius"/>
    </source>
</evidence>
<dbReference type="RefSeq" id="WP_168083895.1">
    <property type="nucleotide sequence ID" value="NZ_JAAVJI010000005.1"/>
</dbReference>
<proteinExistence type="predicted"/>
<accession>A0ABX0YDF2</accession>
<keyword evidence="2" id="KW-1133">Transmembrane helix</keyword>
<dbReference type="EMBL" id="JAAVJI010000005">
    <property type="protein sequence ID" value="NJP01317.1"/>
    <property type="molecule type" value="Genomic_DNA"/>
</dbReference>
<dbReference type="Pfam" id="PF04186">
    <property type="entry name" value="FxsA"/>
    <property type="match status" value="1"/>
</dbReference>
<feature type="region of interest" description="Disordered" evidence="1">
    <location>
        <begin position="123"/>
        <end position="152"/>
    </location>
</feature>
<dbReference type="InterPro" id="IPR007313">
    <property type="entry name" value="FxsA"/>
</dbReference>
<reference evidence="3 4" key="1">
    <citation type="submission" date="2020-03" db="EMBL/GenBank/DDBJ databases">
        <authorList>
            <person name="Wang L."/>
            <person name="He N."/>
            <person name="Li Y."/>
            <person name="Fang Y."/>
            <person name="Zhang F."/>
        </authorList>
    </citation>
    <scope>NUCLEOTIDE SEQUENCE [LARGE SCALE GENOMIC DNA]</scope>
    <source>
        <strain evidence="4">hsmgli-8</strain>
    </source>
</reference>
<comment type="caution">
    <text evidence="3">The sequence shown here is derived from an EMBL/GenBank/DDBJ whole genome shotgun (WGS) entry which is preliminary data.</text>
</comment>
<protein>
    <submittedName>
        <fullName evidence="3">Membrane protein FxsA</fullName>
    </submittedName>
</protein>
<dbReference type="NCBIfam" id="NF008528">
    <property type="entry name" value="PRK11463.1-2"/>
    <property type="match status" value="1"/>
</dbReference>
<name>A0ABX0YDF2_9PSED</name>